<name>A0A6M1T6T4_9BACT</name>
<reference evidence="1 2" key="1">
    <citation type="submission" date="2020-02" db="EMBL/GenBank/DDBJ databases">
        <title>Aliifodinibius halophilus 2W32, complete genome.</title>
        <authorList>
            <person name="Li Y."/>
            <person name="Wu S."/>
        </authorList>
    </citation>
    <scope>NUCLEOTIDE SEQUENCE [LARGE SCALE GENOMIC DNA]</scope>
    <source>
        <strain evidence="1 2">2W32</strain>
    </source>
</reference>
<protein>
    <recommendedName>
        <fullName evidence="3">6-bladed beta-propeller</fullName>
    </recommendedName>
</protein>
<accession>A0A6M1T6T4</accession>
<sequence>MSRNKMIKKIKGILNNPSSYATQKIPIKTNSYGDLVLEGLDENRLILLDTENQELFEYNFRQDSLYHIAEFGRGPGGLSNANDLTIKDDMVYIAMSSDRISTFYCESTPCFFKKETKLNKQIIYSLAKTDSSFVVLGGTPTNQTSGSNLKSTGDKNEPSLHVYNDRKKVFSFGKRYKTNNHWMLKRPFTEGIIKYSNQYGLYILSYSRLPYIYIFNDELELVRSYKFKNFILGKQKYWPKEGRLRIVLSNHSIMKDITLLTKDLALLKVETKRDSEVISSVFAWDRQLDFYLIGLNETKAKYLGSRHFNKKETYGSLIVTKQGVIRSTGGRLKWFNF</sequence>
<evidence type="ECO:0008006" key="3">
    <source>
        <dbReference type="Google" id="ProtNLM"/>
    </source>
</evidence>
<dbReference type="Proteomes" id="UP000479132">
    <property type="component" value="Unassembled WGS sequence"/>
</dbReference>
<proteinExistence type="predicted"/>
<gene>
    <name evidence="1" type="ORF">G3569_05190</name>
</gene>
<evidence type="ECO:0000313" key="1">
    <source>
        <dbReference type="EMBL" id="NGP87741.1"/>
    </source>
</evidence>
<keyword evidence="2" id="KW-1185">Reference proteome</keyword>
<comment type="caution">
    <text evidence="1">The sequence shown here is derived from an EMBL/GenBank/DDBJ whole genome shotgun (WGS) entry which is preliminary data.</text>
</comment>
<evidence type="ECO:0000313" key="2">
    <source>
        <dbReference type="Proteomes" id="UP000479132"/>
    </source>
</evidence>
<dbReference type="AlphaFoldDB" id="A0A6M1T6T4"/>
<organism evidence="1 2">
    <name type="scientific">Fodinibius halophilus</name>
    <dbReference type="NCBI Taxonomy" id="1736908"/>
    <lineage>
        <taxon>Bacteria</taxon>
        <taxon>Pseudomonadati</taxon>
        <taxon>Balneolota</taxon>
        <taxon>Balneolia</taxon>
        <taxon>Balneolales</taxon>
        <taxon>Balneolaceae</taxon>
        <taxon>Fodinibius</taxon>
    </lineage>
</organism>
<dbReference type="EMBL" id="JAALLS010000005">
    <property type="protein sequence ID" value="NGP87741.1"/>
    <property type="molecule type" value="Genomic_DNA"/>
</dbReference>